<organism evidence="10 11">
    <name type="scientific">Marinobacter nauticus</name>
    <name type="common">Marinobacter hydrocarbonoclasticus</name>
    <name type="synonym">Marinobacter aquaeolei</name>
    <dbReference type="NCBI Taxonomy" id="2743"/>
    <lineage>
        <taxon>Bacteria</taxon>
        <taxon>Pseudomonadati</taxon>
        <taxon>Pseudomonadota</taxon>
        <taxon>Gammaproteobacteria</taxon>
        <taxon>Pseudomonadales</taxon>
        <taxon>Marinobacteraceae</taxon>
        <taxon>Marinobacter</taxon>
    </lineage>
</organism>
<evidence type="ECO:0000256" key="1">
    <source>
        <dbReference type="ARBA" id="ARBA00004651"/>
    </source>
</evidence>
<dbReference type="Pfam" id="PF09721">
    <property type="entry name" value="Exosortase_EpsH"/>
    <property type="match status" value="1"/>
</dbReference>
<comment type="caution">
    <text evidence="10">The sequence shown here is derived from an EMBL/GenBank/DDBJ whole genome shotgun (WGS) entry which is preliminary data.</text>
</comment>
<feature type="transmembrane region" description="Helical" evidence="8">
    <location>
        <begin position="255"/>
        <end position="271"/>
    </location>
</feature>
<sequence>MSREWIPSPQVVRQLWPFLATFCLIVLVTFPTIEGIVSRWLKLDESYSHAFLLAAVSLFLTARAAVIHPVKAGFYPFWLVPFIACFTVYWLGGLIRLQALQQLVMVPTLLSAFAVLMGWRQVRWFLVPLGLLFLTIPVWDFLSWTLQLITVAVNQFLLGFANIEFEVEGVFVYLIGVGTFEVAHGCSGLRYLLVGQALVLIYGEMYLPRLRSRVTLFCLGVAFALVANWIRVFVIIYLGYETNMQSSLIDDHDNFGWWVFAGTLVPLYFIARRLEIKDDLVIAQQQARQPESMYPSGNPAIAVVVIIIAGLSTWIALPERTSAVSSQPAALALDLSEHYGPVFGAQLAGWRPQIRNPDRVYVQTLFDREEVRAGQGAEVTYYFGVFTYEFQRHRAELIQYSNRLYDREVWTPEHFFNVPNSQNLPVQGITLRNRMTGQRIHLGYTYLVQGQWETDQWRAKLAQVSGFFNHRDDASLLITAISCENCNAEEALTGFIERAFPEALARIDLEVVRPVR</sequence>
<dbReference type="Proteomes" id="UP000183986">
    <property type="component" value="Unassembled WGS sequence"/>
</dbReference>
<accession>A0A1M2UZ15</accession>
<feature type="transmembrane region" description="Helical" evidence="8">
    <location>
        <begin position="103"/>
        <end position="119"/>
    </location>
</feature>
<dbReference type="InterPro" id="IPR013426">
    <property type="entry name" value="EpsH-like"/>
</dbReference>
<reference evidence="10" key="1">
    <citation type="submission" date="2016-11" db="EMBL/GenBank/DDBJ databases">
        <title>Draft Genome Sequence of Marinobacter hydrocarbonoclasticus strain STW2, a polyaromatic aromatic hydrocarbon degrading and denitrifying bacterium from rhizosphere of Seagrass Enhalus acodoides.</title>
        <authorList>
            <person name="Ling J."/>
            <person name="Dong J."/>
        </authorList>
    </citation>
    <scope>NUCLEOTIDE SEQUENCE [LARGE SCALE GENOMIC DNA]</scope>
    <source>
        <strain evidence="10">STW2</strain>
    </source>
</reference>
<evidence type="ECO:0000256" key="3">
    <source>
        <dbReference type="ARBA" id="ARBA00022670"/>
    </source>
</evidence>
<keyword evidence="3" id="KW-0645">Protease</keyword>
<comment type="subcellular location">
    <subcellularLocation>
        <location evidence="1">Cell membrane</location>
        <topology evidence="1">Multi-pass membrane protein</topology>
    </subcellularLocation>
</comment>
<dbReference type="InterPro" id="IPR026392">
    <property type="entry name" value="Exo/Archaeosortase_dom"/>
</dbReference>
<keyword evidence="6 8" id="KW-1133">Transmembrane helix</keyword>
<evidence type="ECO:0000256" key="8">
    <source>
        <dbReference type="SAM" id="Phobius"/>
    </source>
</evidence>
<evidence type="ECO:0000313" key="10">
    <source>
        <dbReference type="EMBL" id="OJT00570.1"/>
    </source>
</evidence>
<feature type="transmembrane region" description="Helical" evidence="8">
    <location>
        <begin position="49"/>
        <end position="67"/>
    </location>
</feature>
<evidence type="ECO:0000256" key="5">
    <source>
        <dbReference type="ARBA" id="ARBA00022801"/>
    </source>
</evidence>
<feature type="transmembrane region" description="Helical" evidence="8">
    <location>
        <begin position="214"/>
        <end position="240"/>
    </location>
</feature>
<dbReference type="RefSeq" id="WP_072677431.1">
    <property type="nucleotide sequence ID" value="NZ_MPKY01000001.1"/>
</dbReference>
<keyword evidence="2" id="KW-1003">Cell membrane</keyword>
<keyword evidence="4 8" id="KW-0812">Transmembrane</keyword>
<dbReference type="NCBIfam" id="TIGR02602">
    <property type="entry name" value="8TM_EpsH"/>
    <property type="match status" value="1"/>
</dbReference>
<dbReference type="GO" id="GO:0006508">
    <property type="term" value="P:proteolysis"/>
    <property type="evidence" value="ECO:0007669"/>
    <property type="project" value="UniProtKB-KW"/>
</dbReference>
<proteinExistence type="predicted"/>
<feature type="transmembrane region" description="Helical" evidence="8">
    <location>
        <begin position="73"/>
        <end position="91"/>
    </location>
</feature>
<feature type="transmembrane region" description="Helical" evidence="8">
    <location>
        <begin position="125"/>
        <end position="144"/>
    </location>
</feature>
<evidence type="ECO:0000256" key="4">
    <source>
        <dbReference type="ARBA" id="ARBA00022692"/>
    </source>
</evidence>
<protein>
    <submittedName>
        <fullName evidence="10">Exosortase</fullName>
    </submittedName>
</protein>
<name>A0A1M2UZ15_MARNT</name>
<keyword evidence="7 8" id="KW-0472">Membrane</keyword>
<evidence type="ECO:0000313" key="11">
    <source>
        <dbReference type="Proteomes" id="UP000183986"/>
    </source>
</evidence>
<evidence type="ECO:0000259" key="9">
    <source>
        <dbReference type="Pfam" id="PF11984"/>
    </source>
</evidence>
<dbReference type="OrthoDB" id="9797363at2"/>
<feature type="transmembrane region" description="Helical" evidence="8">
    <location>
        <begin position="292"/>
        <end position="317"/>
    </location>
</feature>
<gene>
    <name evidence="10" type="ORF">BEE62_11055</name>
</gene>
<evidence type="ECO:0000256" key="7">
    <source>
        <dbReference type="ARBA" id="ARBA00023136"/>
    </source>
</evidence>
<keyword evidence="5" id="KW-0378">Hydrolase</keyword>
<feature type="domain" description="Methanolan biosynthesis EpsI" evidence="9">
    <location>
        <begin position="315"/>
        <end position="502"/>
    </location>
</feature>
<dbReference type="InterPro" id="IPR019127">
    <property type="entry name" value="Exosortase"/>
</dbReference>
<dbReference type="Pfam" id="PF11984">
    <property type="entry name" value="DUF3485"/>
    <property type="match status" value="1"/>
</dbReference>
<dbReference type="InterPro" id="IPR014263">
    <property type="entry name" value="Methanolan_biosynth_EpsI"/>
</dbReference>
<feature type="transmembrane region" description="Helical" evidence="8">
    <location>
        <begin position="15"/>
        <end position="37"/>
    </location>
</feature>
<keyword evidence="11" id="KW-1185">Reference proteome</keyword>
<dbReference type="EMBL" id="MPKY01000001">
    <property type="protein sequence ID" value="OJT00570.1"/>
    <property type="molecule type" value="Genomic_DNA"/>
</dbReference>
<dbReference type="GO" id="GO:0005886">
    <property type="term" value="C:plasma membrane"/>
    <property type="evidence" value="ECO:0007669"/>
    <property type="project" value="UniProtKB-SubCell"/>
</dbReference>
<dbReference type="NCBIfam" id="TIGR04178">
    <property type="entry name" value="exo_archaeo"/>
    <property type="match status" value="1"/>
</dbReference>
<evidence type="ECO:0000256" key="2">
    <source>
        <dbReference type="ARBA" id="ARBA00022475"/>
    </source>
</evidence>
<feature type="transmembrane region" description="Helical" evidence="8">
    <location>
        <begin position="156"/>
        <end position="176"/>
    </location>
</feature>
<dbReference type="GO" id="GO:0008233">
    <property type="term" value="F:peptidase activity"/>
    <property type="evidence" value="ECO:0007669"/>
    <property type="project" value="UniProtKB-KW"/>
</dbReference>
<dbReference type="AlphaFoldDB" id="A0A1M2UZ15"/>
<evidence type="ECO:0000256" key="6">
    <source>
        <dbReference type="ARBA" id="ARBA00022989"/>
    </source>
</evidence>
<feature type="transmembrane region" description="Helical" evidence="8">
    <location>
        <begin position="188"/>
        <end position="207"/>
    </location>
</feature>